<gene>
    <name evidence="1" type="ORF">ZOSMA_32G00740</name>
</gene>
<dbReference type="EMBL" id="LFYR01001054">
    <property type="protein sequence ID" value="KMZ65289.1"/>
    <property type="molecule type" value="Genomic_DNA"/>
</dbReference>
<evidence type="ECO:0000313" key="1">
    <source>
        <dbReference type="EMBL" id="KMZ65289.1"/>
    </source>
</evidence>
<dbReference type="Proteomes" id="UP000036987">
    <property type="component" value="Unassembled WGS sequence"/>
</dbReference>
<comment type="caution">
    <text evidence="1">The sequence shown here is derived from an EMBL/GenBank/DDBJ whole genome shotgun (WGS) entry which is preliminary data.</text>
</comment>
<accession>A0A0K9P8I8</accession>
<keyword evidence="2" id="KW-1185">Reference proteome</keyword>
<dbReference type="AlphaFoldDB" id="A0A0K9P8I8"/>
<name>A0A0K9P8I8_ZOSMR</name>
<proteinExistence type="predicted"/>
<sequence length="42" mass="4926">MYRCSVRKEVKFTFGIATVPTSDFYRIEMEPQQASSDFKSDE</sequence>
<organism evidence="1 2">
    <name type="scientific">Zostera marina</name>
    <name type="common">Eelgrass</name>
    <dbReference type="NCBI Taxonomy" id="29655"/>
    <lineage>
        <taxon>Eukaryota</taxon>
        <taxon>Viridiplantae</taxon>
        <taxon>Streptophyta</taxon>
        <taxon>Embryophyta</taxon>
        <taxon>Tracheophyta</taxon>
        <taxon>Spermatophyta</taxon>
        <taxon>Magnoliopsida</taxon>
        <taxon>Liliopsida</taxon>
        <taxon>Zosteraceae</taxon>
        <taxon>Zostera</taxon>
    </lineage>
</organism>
<protein>
    <submittedName>
        <fullName evidence="1">Uncharacterized protein</fullName>
    </submittedName>
</protein>
<reference evidence="2" key="1">
    <citation type="journal article" date="2016" name="Nature">
        <title>The genome of the seagrass Zostera marina reveals angiosperm adaptation to the sea.</title>
        <authorList>
            <person name="Olsen J.L."/>
            <person name="Rouze P."/>
            <person name="Verhelst B."/>
            <person name="Lin Y.-C."/>
            <person name="Bayer T."/>
            <person name="Collen J."/>
            <person name="Dattolo E."/>
            <person name="De Paoli E."/>
            <person name="Dittami S."/>
            <person name="Maumus F."/>
            <person name="Michel G."/>
            <person name="Kersting A."/>
            <person name="Lauritano C."/>
            <person name="Lohaus R."/>
            <person name="Toepel M."/>
            <person name="Tonon T."/>
            <person name="Vanneste K."/>
            <person name="Amirebrahimi M."/>
            <person name="Brakel J."/>
            <person name="Bostroem C."/>
            <person name="Chovatia M."/>
            <person name="Grimwood J."/>
            <person name="Jenkins J.W."/>
            <person name="Jueterbock A."/>
            <person name="Mraz A."/>
            <person name="Stam W.T."/>
            <person name="Tice H."/>
            <person name="Bornberg-Bauer E."/>
            <person name="Green P.J."/>
            <person name="Pearson G.A."/>
            <person name="Procaccini G."/>
            <person name="Duarte C.M."/>
            <person name="Schmutz J."/>
            <person name="Reusch T.B.H."/>
            <person name="Van de Peer Y."/>
        </authorList>
    </citation>
    <scope>NUCLEOTIDE SEQUENCE [LARGE SCALE GENOMIC DNA]</scope>
    <source>
        <strain evidence="2">cv. Finnish</strain>
    </source>
</reference>
<evidence type="ECO:0000313" key="2">
    <source>
        <dbReference type="Proteomes" id="UP000036987"/>
    </source>
</evidence>